<feature type="transmembrane region" description="Helical" evidence="6">
    <location>
        <begin position="993"/>
        <end position="1016"/>
    </location>
</feature>
<dbReference type="Pfam" id="PF00560">
    <property type="entry name" value="LRR_1"/>
    <property type="match status" value="12"/>
</dbReference>
<evidence type="ECO:0000256" key="4">
    <source>
        <dbReference type="ARBA" id="ARBA00022989"/>
    </source>
</evidence>
<dbReference type="SMART" id="SM00369">
    <property type="entry name" value="LRR_TYP"/>
    <property type="match status" value="13"/>
</dbReference>
<keyword evidence="5 6" id="KW-0472">Membrane</keyword>
<evidence type="ECO:0000313" key="9">
    <source>
        <dbReference type="EMBL" id="KAK8563929.1"/>
    </source>
</evidence>
<evidence type="ECO:0000313" key="10">
    <source>
        <dbReference type="Proteomes" id="UP001472677"/>
    </source>
</evidence>
<proteinExistence type="predicted"/>
<evidence type="ECO:0000256" key="6">
    <source>
        <dbReference type="SAM" id="Phobius"/>
    </source>
</evidence>
<dbReference type="SUPFAM" id="SSF52047">
    <property type="entry name" value="RNI-like"/>
    <property type="match status" value="1"/>
</dbReference>
<dbReference type="InterPro" id="IPR013210">
    <property type="entry name" value="LRR_N_plant-typ"/>
</dbReference>
<dbReference type="Proteomes" id="UP001472677">
    <property type="component" value="Unassembled WGS sequence"/>
</dbReference>
<keyword evidence="7" id="KW-0732">Signal</keyword>
<dbReference type="InterPro" id="IPR001611">
    <property type="entry name" value="Leu-rich_rpt"/>
</dbReference>
<evidence type="ECO:0000256" key="2">
    <source>
        <dbReference type="ARBA" id="ARBA00022692"/>
    </source>
</evidence>
<evidence type="ECO:0000256" key="1">
    <source>
        <dbReference type="ARBA" id="ARBA00022614"/>
    </source>
</evidence>
<dbReference type="InterPro" id="IPR003591">
    <property type="entry name" value="Leu-rich_rpt_typical-subtyp"/>
</dbReference>
<keyword evidence="4 6" id="KW-1133">Transmembrane helix</keyword>
<organism evidence="9 10">
    <name type="scientific">Hibiscus sabdariffa</name>
    <name type="common">roselle</name>
    <dbReference type="NCBI Taxonomy" id="183260"/>
    <lineage>
        <taxon>Eukaryota</taxon>
        <taxon>Viridiplantae</taxon>
        <taxon>Streptophyta</taxon>
        <taxon>Embryophyta</taxon>
        <taxon>Tracheophyta</taxon>
        <taxon>Spermatophyta</taxon>
        <taxon>Magnoliopsida</taxon>
        <taxon>eudicotyledons</taxon>
        <taxon>Gunneridae</taxon>
        <taxon>Pentapetalae</taxon>
        <taxon>rosids</taxon>
        <taxon>malvids</taxon>
        <taxon>Malvales</taxon>
        <taxon>Malvaceae</taxon>
        <taxon>Malvoideae</taxon>
        <taxon>Hibiscus</taxon>
    </lineage>
</organism>
<feature type="domain" description="Leucine-rich repeat-containing N-terminal plant-type" evidence="8">
    <location>
        <begin position="32"/>
        <end position="71"/>
    </location>
</feature>
<dbReference type="PANTHER" id="PTHR48004">
    <property type="entry name" value="OS01G0149700 PROTEIN"/>
    <property type="match status" value="1"/>
</dbReference>
<dbReference type="Pfam" id="PF08263">
    <property type="entry name" value="LRRNT_2"/>
    <property type="match status" value="1"/>
</dbReference>
<feature type="signal peptide" evidence="7">
    <location>
        <begin position="1"/>
        <end position="28"/>
    </location>
</feature>
<dbReference type="SUPFAM" id="SSF52058">
    <property type="entry name" value="L domain-like"/>
    <property type="match status" value="2"/>
</dbReference>
<comment type="caution">
    <text evidence="9">The sequence shown here is derived from an EMBL/GenBank/DDBJ whole genome shotgun (WGS) entry which is preliminary data.</text>
</comment>
<dbReference type="PANTHER" id="PTHR48004:SF101">
    <property type="entry name" value="RECEPTOR-LIKE PROTEIN 12 ISOFORM X1"/>
    <property type="match status" value="1"/>
</dbReference>
<dbReference type="EMBL" id="JBBPBM010000011">
    <property type="protein sequence ID" value="KAK8563929.1"/>
    <property type="molecule type" value="Genomic_DNA"/>
</dbReference>
<dbReference type="PROSITE" id="PS51450">
    <property type="entry name" value="LRR"/>
    <property type="match status" value="3"/>
</dbReference>
<accession>A0ABR2ERD9</accession>
<keyword evidence="2 6" id="KW-0812">Transmembrane</keyword>
<keyword evidence="3" id="KW-0677">Repeat</keyword>
<feature type="chain" id="PRO_5045085721" description="Leucine-rich repeat-containing N-terminal plant-type domain-containing protein" evidence="7">
    <location>
        <begin position="29"/>
        <end position="1057"/>
    </location>
</feature>
<name>A0ABR2ERD9_9ROSI</name>
<evidence type="ECO:0000256" key="7">
    <source>
        <dbReference type="SAM" id="SignalP"/>
    </source>
</evidence>
<evidence type="ECO:0000259" key="8">
    <source>
        <dbReference type="Pfam" id="PF08263"/>
    </source>
</evidence>
<keyword evidence="10" id="KW-1185">Reference proteome</keyword>
<evidence type="ECO:0000256" key="5">
    <source>
        <dbReference type="ARBA" id="ARBA00023136"/>
    </source>
</evidence>
<dbReference type="Pfam" id="PF13855">
    <property type="entry name" value="LRR_8"/>
    <property type="match status" value="3"/>
</dbReference>
<dbReference type="PRINTS" id="PR00019">
    <property type="entry name" value="LEURICHRPT"/>
</dbReference>
<reference evidence="9 10" key="1">
    <citation type="journal article" date="2024" name="G3 (Bethesda)">
        <title>Genome assembly of Hibiscus sabdariffa L. provides insights into metabolisms of medicinal natural products.</title>
        <authorList>
            <person name="Kim T."/>
        </authorList>
    </citation>
    <scope>NUCLEOTIDE SEQUENCE [LARGE SCALE GENOMIC DNA]</scope>
    <source>
        <strain evidence="9">TK-2024</strain>
        <tissue evidence="9">Old leaves</tissue>
    </source>
</reference>
<dbReference type="InterPro" id="IPR032675">
    <property type="entry name" value="LRR_dom_sf"/>
</dbReference>
<evidence type="ECO:0000256" key="3">
    <source>
        <dbReference type="ARBA" id="ARBA00022737"/>
    </source>
</evidence>
<gene>
    <name evidence="9" type="ORF">V6N12_036064</name>
</gene>
<protein>
    <recommendedName>
        <fullName evidence="8">Leucine-rich repeat-containing N-terminal plant-type domain-containing protein</fullName>
    </recommendedName>
</protein>
<sequence length="1057" mass="117094">MRIPLVSWFFFSLNIATFFSMSALSVSGQCQSDQQQLLLGLKNSLNSSFPVKLVKWNQGTDCCSWGGITCDASGQVIELDLSNQWLHGDINNSNSLFRLQHLQQLNLANNSFISEFPSGFGNLTNLSYLNLSNAGFTGQIPVGISYLTKLATLDLSVNSFVVLRSLKLKLENPNLKMLVQNLTRLRSLHLDGVKISATGNEWCKGLSPLTNLEVLSLSNCNLSGPIEDSFQNLKNLSVLHLDKNNLSDVVPKFLARLSNLTSLRLSSCGLHGPFPREILQVRTLQSLDIADNEKLHGSLPEFRHDSSLRNLVLSGTKISGSLPESIGNLVNLTKLNLSYCNFSGAIPSSISNLHQLVYLDLSCNNFTGGIQPFDLSKNLAYINLSHDKLTGKVESFKWEGLQNLTYIDLSHNSFSGSIPSSLVALPSLKMLLLSNNQFGGDVPGFPKGGQSFLDTLDLSCNQLQGRIPAHVFELSRLHVLLLSSNKFNGTIWLGNIRKLVNLKQLDLSHNNLSVNATGSYSTVSSFPKIASLKLASCKLKVFPDLKNQSRLAFLDLSENQISGEVPNWIWNVSHDLLHLNLSFNQLEGLQKPYQMPNLWILDLHSNKLSSNIPSLPTSAIYLDYSRNNFASSLPNNIGNYLSYTMFFSLSSNGLTGVIPKSICDASYLQVLDLSKNNLSGEIPKCLFGRKVNLGVLNLRGNNLSGKIPDAFPSNCSIQTLDVNGNALRGKIPKSLANCKSLEVLNLGNNHINDIFPCHLKSIASLRILVLRSNEFHGKISCPVNKVPWPKLQILYIANNSFNGTLPNKFFKKWEAMTTDDVTNKGLTMEFVKILTLFTSIDLSCNNFEGPIPEVIGELKALYFLNLSHNALTGKIPPSLGNLKQLESLDLSNNNLTGSIPQQLVNLNFLAVLNFSYNQLEGSIPAVKQFATFSNDSYEGNKGLCGIPLTKKCNETNHCHDSVMLQSFSEASFKNNAGLCGLPTNSRTGNHVDWNFISVEIGFVFGIGAVILPLMFCKRWRMRYYKRTDSVVYKFFPKLDPRNRNRRTISHWTPGRRL</sequence>
<keyword evidence="1" id="KW-0433">Leucine-rich repeat</keyword>
<dbReference type="InterPro" id="IPR052941">
    <property type="entry name" value="StomDev_PlantInt_Reg"/>
</dbReference>
<dbReference type="Gene3D" id="3.80.10.10">
    <property type="entry name" value="Ribonuclease Inhibitor"/>
    <property type="match status" value="6"/>
</dbReference>